<name>A0A2Z6ZQV8_9LAMI</name>
<sequence>MRRPAGRVARNQQRRPASTALHLRTIASDFHRDTAPSARQRRATIAQVSAVMHTLMRTTAPDVAQKFVRGGLLMVGRHAWPARMASRVLWRARWTAARGGCRPMIFQRFCRFSFSDLKFKTLDTIQAIRID</sequence>
<accession>A0A2Z6ZQV8</accession>
<dbReference type="Proteomes" id="UP000250235">
    <property type="component" value="Unassembled WGS sequence"/>
</dbReference>
<keyword evidence="2" id="KW-1185">Reference proteome</keyword>
<dbReference type="EMBL" id="KV238254">
    <property type="protein sequence ID" value="KZT75477.1"/>
    <property type="molecule type" value="Genomic_DNA"/>
</dbReference>
<organism evidence="1 2">
    <name type="scientific">Dorcoceras hygrometricum</name>
    <dbReference type="NCBI Taxonomy" id="472368"/>
    <lineage>
        <taxon>Eukaryota</taxon>
        <taxon>Viridiplantae</taxon>
        <taxon>Streptophyta</taxon>
        <taxon>Embryophyta</taxon>
        <taxon>Tracheophyta</taxon>
        <taxon>Spermatophyta</taxon>
        <taxon>Magnoliopsida</taxon>
        <taxon>eudicotyledons</taxon>
        <taxon>Gunneridae</taxon>
        <taxon>Pentapetalae</taxon>
        <taxon>asterids</taxon>
        <taxon>lamiids</taxon>
        <taxon>Lamiales</taxon>
        <taxon>Gesneriaceae</taxon>
        <taxon>Didymocarpoideae</taxon>
        <taxon>Trichosporeae</taxon>
        <taxon>Loxocarpinae</taxon>
        <taxon>Dorcoceras</taxon>
    </lineage>
</organism>
<reference evidence="1 2" key="1">
    <citation type="journal article" date="2015" name="Proc. Natl. Acad. Sci. U.S.A.">
        <title>The resurrection genome of Boea hygrometrica: A blueprint for survival of dehydration.</title>
        <authorList>
            <person name="Xiao L."/>
            <person name="Yang G."/>
            <person name="Zhang L."/>
            <person name="Yang X."/>
            <person name="Zhao S."/>
            <person name="Ji Z."/>
            <person name="Zhou Q."/>
            <person name="Hu M."/>
            <person name="Wang Y."/>
            <person name="Chen M."/>
            <person name="Xu Y."/>
            <person name="Jin H."/>
            <person name="Xiao X."/>
            <person name="Hu G."/>
            <person name="Bao F."/>
            <person name="Hu Y."/>
            <person name="Wan P."/>
            <person name="Li L."/>
            <person name="Deng X."/>
            <person name="Kuang T."/>
            <person name="Xiang C."/>
            <person name="Zhu J.K."/>
            <person name="Oliver M.J."/>
            <person name="He Y."/>
        </authorList>
    </citation>
    <scope>NUCLEOTIDE SEQUENCE [LARGE SCALE GENOMIC DNA]</scope>
    <source>
        <strain evidence="2">cv. XS01</strain>
    </source>
</reference>
<proteinExistence type="predicted"/>
<evidence type="ECO:0000313" key="1">
    <source>
        <dbReference type="EMBL" id="KZT75477.1"/>
    </source>
</evidence>
<gene>
    <name evidence="1" type="ORF">F511_47498</name>
</gene>
<dbReference type="AlphaFoldDB" id="A0A2Z6ZQV8"/>
<evidence type="ECO:0000313" key="2">
    <source>
        <dbReference type="Proteomes" id="UP000250235"/>
    </source>
</evidence>
<protein>
    <submittedName>
        <fullName evidence="1">Chlorophyll a-b binding protein of LHCII type 1</fullName>
    </submittedName>
</protein>